<dbReference type="EMBL" id="NSKD01000002">
    <property type="protein sequence ID" value="PAU81408.1"/>
    <property type="molecule type" value="Genomic_DNA"/>
</dbReference>
<feature type="compositionally biased region" description="Gly residues" evidence="1">
    <location>
        <begin position="155"/>
        <end position="188"/>
    </location>
</feature>
<protein>
    <recommendedName>
        <fullName evidence="2">Flagellar hook-length control protein-like C-terminal domain-containing protein</fullName>
    </recommendedName>
</protein>
<dbReference type="PANTHER" id="PTHR37533">
    <property type="entry name" value="FLAGELLAR HOOK-LENGTH CONTROL PROTEIN"/>
    <property type="match status" value="1"/>
</dbReference>
<evidence type="ECO:0000313" key="4">
    <source>
        <dbReference type="Proteomes" id="UP000218896"/>
    </source>
</evidence>
<dbReference type="AlphaFoldDB" id="A0A2A2F8X0"/>
<sequence>MQMPDILSPETASVSGRSGNGADGKGADASAFGELHRDLMGSGGSEGLKPGDVLRNAEGNVVGRIVRGDGGDLRLALEGREGEGIPLEKLSSLLENQEGSGLEALQALFSGELDVSPDSGGEADWLQQLENLTSGEQQGILAALAGVNGLQGGNQAKGGGNAPGNGGGNGLPLGELLGQGTGAPGSGDGSPRNSTSNFLQNLLSGMALNGQNTQGPESGSTDLRFEGLRLVAVENSGGQESGSRGSETAGLTQQTFTRAEAARDATLRQYTTTVETPVQNQKQWSEQVAGKIAWLAGRSIQSADIQLNPPDMGPIEVRVSVQNDQAQVTVNAQNAQVREMLELNSSRLRDMLEQEGLNLADFDVSGEAAGGDGEEATERESGEGDGSGPASGTDENVVTGESTITLDDGIDTYA</sequence>
<feature type="region of interest" description="Disordered" evidence="1">
    <location>
        <begin position="236"/>
        <end position="256"/>
    </location>
</feature>
<comment type="caution">
    <text evidence="3">The sequence shown here is derived from an EMBL/GenBank/DDBJ whole genome shotgun (WGS) entry which is preliminary data.</text>
</comment>
<dbReference type="RefSeq" id="WP_095617127.1">
    <property type="nucleotide sequence ID" value="NZ_NSKD01000002.1"/>
</dbReference>
<dbReference type="Proteomes" id="UP000218896">
    <property type="component" value="Unassembled WGS sequence"/>
</dbReference>
<dbReference type="Pfam" id="PF02120">
    <property type="entry name" value="Flg_hook"/>
    <property type="match status" value="1"/>
</dbReference>
<proteinExistence type="predicted"/>
<evidence type="ECO:0000256" key="1">
    <source>
        <dbReference type="SAM" id="MobiDB-lite"/>
    </source>
</evidence>
<feature type="compositionally biased region" description="Polar residues" evidence="1">
    <location>
        <begin position="393"/>
        <end position="405"/>
    </location>
</feature>
<evidence type="ECO:0000259" key="2">
    <source>
        <dbReference type="Pfam" id="PF02120"/>
    </source>
</evidence>
<reference evidence="3 4" key="1">
    <citation type="submission" date="2017-08" db="EMBL/GenBank/DDBJ databases">
        <title>Halovibrio sewagensis sp. nov., isolated from wastewater of high salinity.</title>
        <authorList>
            <person name="Dong X."/>
            <person name="Zhang G."/>
        </authorList>
    </citation>
    <scope>NUCLEOTIDE SEQUENCE [LARGE SCALE GENOMIC DNA]</scope>
    <source>
        <strain evidence="3 4">YL5-2</strain>
    </source>
</reference>
<dbReference type="InterPro" id="IPR052563">
    <property type="entry name" value="FliK"/>
</dbReference>
<dbReference type="CDD" id="cd17470">
    <property type="entry name" value="T3SS_Flik_C"/>
    <property type="match status" value="1"/>
</dbReference>
<organism evidence="3 4">
    <name type="scientific">Halovibrio salipaludis</name>
    <dbReference type="NCBI Taxonomy" id="2032626"/>
    <lineage>
        <taxon>Bacteria</taxon>
        <taxon>Pseudomonadati</taxon>
        <taxon>Pseudomonadota</taxon>
        <taxon>Gammaproteobacteria</taxon>
        <taxon>Oceanospirillales</taxon>
        <taxon>Halomonadaceae</taxon>
        <taxon>Halovibrio</taxon>
    </lineage>
</organism>
<accession>A0A2A2F8X0</accession>
<dbReference type="InterPro" id="IPR021136">
    <property type="entry name" value="Flagellar_hook_control-like_C"/>
</dbReference>
<feature type="region of interest" description="Disordered" evidence="1">
    <location>
        <begin position="360"/>
        <end position="414"/>
    </location>
</feature>
<dbReference type="PANTHER" id="PTHR37533:SF2">
    <property type="entry name" value="FLAGELLAR HOOK-LENGTH CONTROL PROTEIN"/>
    <property type="match status" value="1"/>
</dbReference>
<feature type="region of interest" description="Disordered" evidence="1">
    <location>
        <begin position="155"/>
        <end position="197"/>
    </location>
</feature>
<feature type="domain" description="Flagellar hook-length control protein-like C-terminal" evidence="2">
    <location>
        <begin position="291"/>
        <end position="367"/>
    </location>
</feature>
<dbReference type="InterPro" id="IPR038610">
    <property type="entry name" value="FliK-like_C_sf"/>
</dbReference>
<keyword evidence="4" id="KW-1185">Reference proteome</keyword>
<name>A0A2A2F8X0_9GAMM</name>
<dbReference type="Gene3D" id="3.30.750.140">
    <property type="match status" value="1"/>
</dbReference>
<evidence type="ECO:0000313" key="3">
    <source>
        <dbReference type="EMBL" id="PAU81408.1"/>
    </source>
</evidence>
<gene>
    <name evidence="3" type="ORF">CK501_07645</name>
</gene>
<feature type="compositionally biased region" description="Low complexity" evidence="1">
    <location>
        <begin position="236"/>
        <end position="247"/>
    </location>
</feature>
<feature type="region of interest" description="Disordered" evidence="1">
    <location>
        <begin position="1"/>
        <end position="51"/>
    </location>
</feature>
<dbReference type="OrthoDB" id="1792985at2"/>